<evidence type="ECO:0000256" key="3">
    <source>
        <dbReference type="SAM" id="SignalP"/>
    </source>
</evidence>
<feature type="chain" id="PRO_5020328837" description="Conjugal transfer protein TrbG" evidence="3">
    <location>
        <begin position="20"/>
        <end position="237"/>
    </location>
</feature>
<gene>
    <name evidence="4" type="ORF">ETX26_08045</name>
</gene>
<dbReference type="CDD" id="cd06911">
    <property type="entry name" value="VirB9_CagX_TrbG"/>
    <property type="match status" value="1"/>
</dbReference>
<reference evidence="4 5" key="1">
    <citation type="submission" date="2019-01" db="EMBL/GenBank/DDBJ databases">
        <title>Altererythrobacter rhizovicinus sp. nov., isolated from the rhizosphere soil of Haloxylon ammodendron.</title>
        <authorList>
            <person name="Li H.-P."/>
            <person name="Gou J.-Y."/>
            <person name="Yao D."/>
            <person name="Han Q.-Q."/>
            <person name="Shao K.-Z."/>
            <person name="Zhao Q."/>
            <person name="Zhang J.-L."/>
        </authorList>
    </citation>
    <scope>NUCLEOTIDE SEQUENCE [LARGE SCALE GENOMIC DNA]</scope>
    <source>
        <strain evidence="4 5">AY-3R</strain>
    </source>
</reference>
<dbReference type="InterPro" id="IPR010258">
    <property type="entry name" value="Conjugal_tfr_TrbG/VirB9/CagX"/>
</dbReference>
<proteinExistence type="inferred from homology"/>
<evidence type="ECO:0000313" key="4">
    <source>
        <dbReference type="EMBL" id="RXZ63896.1"/>
    </source>
</evidence>
<evidence type="ECO:0000313" key="5">
    <source>
        <dbReference type="Proteomes" id="UP000293623"/>
    </source>
</evidence>
<keyword evidence="2 3" id="KW-0732">Signal</keyword>
<feature type="signal peptide" evidence="3">
    <location>
        <begin position="1"/>
        <end position="19"/>
    </location>
</feature>
<protein>
    <recommendedName>
        <fullName evidence="6">Conjugal transfer protein TrbG</fullName>
    </recommendedName>
</protein>
<dbReference type="Pfam" id="PF03524">
    <property type="entry name" value="CagX"/>
    <property type="match status" value="1"/>
</dbReference>
<dbReference type="InterPro" id="IPR038161">
    <property type="entry name" value="VirB9/CagX/TrbG_C_sf"/>
</dbReference>
<dbReference type="AlphaFoldDB" id="A0A4V1QVU7"/>
<accession>A0A4V1QVU7</accession>
<comment type="caution">
    <text evidence="4">The sequence shown here is derived from an EMBL/GenBank/DDBJ whole genome shotgun (WGS) entry which is preliminary data.</text>
</comment>
<dbReference type="Gene3D" id="2.60.40.2500">
    <property type="match status" value="1"/>
</dbReference>
<dbReference type="OrthoDB" id="7390264at2"/>
<evidence type="ECO:0008006" key="6">
    <source>
        <dbReference type="Google" id="ProtNLM"/>
    </source>
</evidence>
<sequence>MKAPTFLISLAALAAPLQAQVMPQPGAENPRLQTLHWTPDGEYLLTALPMTGLMVLFEPGEQVQRVTLDATRAFEVKVSAERDGLFVIPQVQDAAGTMLVATDQRNYRMRLQTGTGLMAAYLVRFLYGFEQEPAFDPSPEPAIEPTGEIWTYRIKGDREVRPQAISDDGVRTRIVFGPDQALPAVFAVGPSGEEQVVNGYMRGDVYEIDRVWQELVFRIDKEKATAERAAEPEAHDG</sequence>
<dbReference type="Proteomes" id="UP000293623">
    <property type="component" value="Unassembled WGS sequence"/>
</dbReference>
<evidence type="ECO:0000256" key="1">
    <source>
        <dbReference type="ARBA" id="ARBA00006135"/>
    </source>
</evidence>
<dbReference type="InterPro" id="IPR033645">
    <property type="entry name" value="VirB9/CagX/TrbG_C"/>
</dbReference>
<keyword evidence="5" id="KW-1185">Reference proteome</keyword>
<evidence type="ECO:0000256" key="2">
    <source>
        <dbReference type="ARBA" id="ARBA00022729"/>
    </source>
</evidence>
<comment type="similarity">
    <text evidence="1">Belongs to the TrbG/VirB9 family.</text>
</comment>
<dbReference type="RefSeq" id="WP_129524214.1">
    <property type="nucleotide sequence ID" value="NZ_SDPV01000002.1"/>
</dbReference>
<name>A0A4V1QVU7_9SPHN</name>
<organism evidence="4 5">
    <name type="scientific">Pelagerythrobacter rhizovicinus</name>
    <dbReference type="NCBI Taxonomy" id="2268576"/>
    <lineage>
        <taxon>Bacteria</taxon>
        <taxon>Pseudomonadati</taxon>
        <taxon>Pseudomonadota</taxon>
        <taxon>Alphaproteobacteria</taxon>
        <taxon>Sphingomonadales</taxon>
        <taxon>Erythrobacteraceae</taxon>
        <taxon>Pelagerythrobacter</taxon>
    </lineage>
</organism>
<dbReference type="EMBL" id="SDPV01000002">
    <property type="protein sequence ID" value="RXZ63896.1"/>
    <property type="molecule type" value="Genomic_DNA"/>
</dbReference>